<protein>
    <submittedName>
        <fullName evidence="3">Sugar transferase, PEP-CTERM/EpsH1 system associated</fullName>
    </submittedName>
</protein>
<dbReference type="InterPro" id="IPR028098">
    <property type="entry name" value="Glyco_trans_4-like_N"/>
</dbReference>
<evidence type="ECO:0000259" key="2">
    <source>
        <dbReference type="Pfam" id="PF13439"/>
    </source>
</evidence>
<dbReference type="HOGENOM" id="CLU_009583_0_3_4"/>
<dbReference type="GO" id="GO:0016757">
    <property type="term" value="F:glycosyltransferase activity"/>
    <property type="evidence" value="ECO:0007669"/>
    <property type="project" value="InterPro"/>
</dbReference>
<dbReference type="Gene3D" id="3.40.50.2000">
    <property type="entry name" value="Glycogen Phosphorylase B"/>
    <property type="match status" value="2"/>
</dbReference>
<dbReference type="InterPro" id="IPR017522">
    <property type="entry name" value="Sugar_tfrase_PEP-CTERM_Stp2"/>
</dbReference>
<proteinExistence type="predicted"/>
<dbReference type="AlphaFoldDB" id="C7RT02"/>
<sequence length="386" mass="42328">MSHEVRPLILHVIHHLVTGGMENGLVNLINHLPESRFRHAVACVEDFSDFRLRLTRADTPVVAFHRSRTGIWRLRQGLYRLCRQMKPTIVHSRNQSGLDALLPARLAGVPHCIHGEHGWDVSDLNGQRIKPAVLRRLHSPLVDRYITVSSDLRNYLVQRVRIPSARVTRIVNGVDTVRFSPPSMRSHEFFPDGFLAPDSIVVATVGRIQAVKDQETLVRAFAALVHNGGEVATTTRLVIVGDGPLRGALMQLADALGIAALTWFPGNVSHVDALLRAFDIFVLPSLAEGISNTLLEAMATGLPLVATATGGNVELVSEGVNGRLFVPGDVAALTRLLTEYIGDRALLRMHGENARELAVRHFSLATMLAAYQAVYEEFCDQLSAAG</sequence>
<dbReference type="CAZy" id="GT4">
    <property type="family name" value="Glycosyltransferase Family 4"/>
</dbReference>
<organism evidence="3">
    <name type="scientific">Accumulibacter regalis</name>
    <dbReference type="NCBI Taxonomy" id="522306"/>
    <lineage>
        <taxon>Bacteria</taxon>
        <taxon>Pseudomonadati</taxon>
        <taxon>Pseudomonadota</taxon>
        <taxon>Betaproteobacteria</taxon>
        <taxon>Candidatus Accumulibacter</taxon>
    </lineage>
</organism>
<dbReference type="NCBIfam" id="TIGR03088">
    <property type="entry name" value="stp2"/>
    <property type="match status" value="1"/>
</dbReference>
<dbReference type="InterPro" id="IPR001296">
    <property type="entry name" value="Glyco_trans_1"/>
</dbReference>
<dbReference type="PANTHER" id="PTHR12526:SF630">
    <property type="entry name" value="GLYCOSYLTRANSFERASE"/>
    <property type="match status" value="1"/>
</dbReference>
<dbReference type="CDD" id="cd03801">
    <property type="entry name" value="GT4_PimA-like"/>
    <property type="match status" value="1"/>
</dbReference>
<reference evidence="3" key="2">
    <citation type="submission" date="2009-09" db="EMBL/GenBank/DDBJ databases">
        <title>Complete sequence of chromosome of Candidatus Accumulibacter phosphatis clade IIA str. UW-1.</title>
        <authorList>
            <consortium name="US DOE Joint Genome Institute"/>
            <person name="Martin H.G."/>
            <person name="Ivanova N."/>
            <person name="Kunin V."/>
            <person name="Warnecke F."/>
            <person name="Barry K."/>
            <person name="He S."/>
            <person name="Salamov A."/>
            <person name="Szeto E."/>
            <person name="Dalin E."/>
            <person name="Pangilinan J.L."/>
            <person name="Lapidus A."/>
            <person name="Lowry S."/>
            <person name="Kyrpides N.C."/>
            <person name="McMahon K.D."/>
            <person name="Hugenholtz P."/>
        </authorList>
    </citation>
    <scope>NUCLEOTIDE SEQUENCE [LARGE SCALE GENOMIC DNA]</scope>
    <source>
        <strain evidence="3">UW-1</strain>
    </source>
</reference>
<dbReference type="SUPFAM" id="SSF53756">
    <property type="entry name" value="UDP-Glycosyltransferase/glycogen phosphorylase"/>
    <property type="match status" value="1"/>
</dbReference>
<feature type="domain" description="Glycosyl transferase family 1" evidence="1">
    <location>
        <begin position="194"/>
        <end position="356"/>
    </location>
</feature>
<keyword evidence="3" id="KW-0808">Transferase</keyword>
<dbReference type="EMBL" id="CP001715">
    <property type="protein sequence ID" value="ACV34745.1"/>
    <property type="molecule type" value="Genomic_DNA"/>
</dbReference>
<feature type="domain" description="Glycosyltransferase subfamily 4-like N-terminal" evidence="2">
    <location>
        <begin position="19"/>
        <end position="177"/>
    </location>
</feature>
<dbReference type="STRING" id="522306.CAP2UW1_1421"/>
<name>C7RT02_ACCRE</name>
<dbReference type="KEGG" id="app:CAP2UW1_1421"/>
<accession>C7RT02</accession>
<dbReference type="eggNOG" id="COG0438">
    <property type="taxonomic scope" value="Bacteria"/>
</dbReference>
<evidence type="ECO:0000259" key="1">
    <source>
        <dbReference type="Pfam" id="PF00534"/>
    </source>
</evidence>
<dbReference type="OrthoDB" id="9813211at2"/>
<dbReference type="Pfam" id="PF13439">
    <property type="entry name" value="Glyco_transf_4"/>
    <property type="match status" value="1"/>
</dbReference>
<evidence type="ECO:0000313" key="3">
    <source>
        <dbReference type="EMBL" id="ACV34745.1"/>
    </source>
</evidence>
<gene>
    <name evidence="3" type="ordered locus">CAP2UW1_1421</name>
</gene>
<dbReference type="Pfam" id="PF00534">
    <property type="entry name" value="Glycos_transf_1"/>
    <property type="match status" value="1"/>
</dbReference>
<dbReference type="PANTHER" id="PTHR12526">
    <property type="entry name" value="GLYCOSYLTRANSFERASE"/>
    <property type="match status" value="1"/>
</dbReference>
<reference evidence="3" key="1">
    <citation type="submission" date="2009-08" db="EMBL/GenBank/DDBJ databases">
        <authorList>
            <consortium name="US DOE Joint Genome Institute"/>
            <person name="Lucas S."/>
            <person name="Copeland A."/>
            <person name="Lapidus A."/>
            <person name="Glavina del Rio T."/>
            <person name="Dalin E."/>
            <person name="Tice H."/>
            <person name="Bruce D."/>
            <person name="Barry K."/>
            <person name="Pitluck S."/>
            <person name="Lowry S."/>
            <person name="Larimer F."/>
            <person name="Land M."/>
            <person name="Hauser L."/>
            <person name="Kyrpides N."/>
            <person name="Ivanova N."/>
            <person name="McMahon K.D."/>
            <person name="Hugenholtz P."/>
        </authorList>
    </citation>
    <scope>NUCLEOTIDE SEQUENCE</scope>
    <source>
        <strain evidence="3">UW-1</strain>
    </source>
</reference>